<sequence>MFTKDLQCLILTEVFLFQTVILALLMKYLGHKKSIVFGLLFETVQLACFGFGSQDW</sequence>
<reference evidence="2" key="2">
    <citation type="submission" date="2020-11" db="EMBL/GenBank/DDBJ databases">
        <authorList>
            <person name="McCartney M.A."/>
            <person name="Auch B."/>
            <person name="Kono T."/>
            <person name="Mallez S."/>
            <person name="Becker A."/>
            <person name="Gohl D.M."/>
            <person name="Silverstein K.A.T."/>
            <person name="Koren S."/>
            <person name="Bechman K.B."/>
            <person name="Herman A."/>
            <person name="Abrahante J.E."/>
            <person name="Garbe J."/>
        </authorList>
    </citation>
    <scope>NUCLEOTIDE SEQUENCE</scope>
    <source>
        <strain evidence="2">Duluth1</strain>
        <tissue evidence="2">Whole animal</tissue>
    </source>
</reference>
<keyword evidence="1" id="KW-1133">Transmembrane helix</keyword>
<comment type="caution">
    <text evidence="2">The sequence shown here is derived from an EMBL/GenBank/DDBJ whole genome shotgun (WGS) entry which is preliminary data.</text>
</comment>
<reference evidence="2" key="1">
    <citation type="journal article" date="2019" name="bioRxiv">
        <title>The Genome of the Zebra Mussel, Dreissena polymorpha: A Resource for Invasive Species Research.</title>
        <authorList>
            <person name="McCartney M.A."/>
            <person name="Auch B."/>
            <person name="Kono T."/>
            <person name="Mallez S."/>
            <person name="Zhang Y."/>
            <person name="Obille A."/>
            <person name="Becker A."/>
            <person name="Abrahante J.E."/>
            <person name="Garbe J."/>
            <person name="Badalamenti J.P."/>
            <person name="Herman A."/>
            <person name="Mangelson H."/>
            <person name="Liachko I."/>
            <person name="Sullivan S."/>
            <person name="Sone E.D."/>
            <person name="Koren S."/>
            <person name="Silverstein K.A.T."/>
            <person name="Beckman K.B."/>
            <person name="Gohl D.M."/>
        </authorList>
    </citation>
    <scope>NUCLEOTIDE SEQUENCE</scope>
    <source>
        <strain evidence="2">Duluth1</strain>
        <tissue evidence="2">Whole animal</tissue>
    </source>
</reference>
<protein>
    <submittedName>
        <fullName evidence="2">Uncharacterized protein</fullName>
    </submittedName>
</protein>
<keyword evidence="1" id="KW-0472">Membrane</keyword>
<evidence type="ECO:0000313" key="2">
    <source>
        <dbReference type="EMBL" id="KAH3733183.1"/>
    </source>
</evidence>
<evidence type="ECO:0000313" key="3">
    <source>
        <dbReference type="Proteomes" id="UP000828390"/>
    </source>
</evidence>
<dbReference type="Proteomes" id="UP000828390">
    <property type="component" value="Unassembled WGS sequence"/>
</dbReference>
<name>A0A9D4CTJ3_DREPO</name>
<dbReference type="AlphaFoldDB" id="A0A9D4CTJ3"/>
<proteinExistence type="predicted"/>
<dbReference type="EMBL" id="JAIWYP010000011">
    <property type="protein sequence ID" value="KAH3733183.1"/>
    <property type="molecule type" value="Genomic_DNA"/>
</dbReference>
<accession>A0A9D4CTJ3</accession>
<keyword evidence="3" id="KW-1185">Reference proteome</keyword>
<keyword evidence="1" id="KW-0812">Transmembrane</keyword>
<gene>
    <name evidence="2" type="ORF">DPMN_039608</name>
</gene>
<evidence type="ECO:0000256" key="1">
    <source>
        <dbReference type="SAM" id="Phobius"/>
    </source>
</evidence>
<organism evidence="2 3">
    <name type="scientific">Dreissena polymorpha</name>
    <name type="common">Zebra mussel</name>
    <name type="synonym">Mytilus polymorpha</name>
    <dbReference type="NCBI Taxonomy" id="45954"/>
    <lineage>
        <taxon>Eukaryota</taxon>
        <taxon>Metazoa</taxon>
        <taxon>Spiralia</taxon>
        <taxon>Lophotrochozoa</taxon>
        <taxon>Mollusca</taxon>
        <taxon>Bivalvia</taxon>
        <taxon>Autobranchia</taxon>
        <taxon>Heteroconchia</taxon>
        <taxon>Euheterodonta</taxon>
        <taxon>Imparidentia</taxon>
        <taxon>Neoheterodontei</taxon>
        <taxon>Myida</taxon>
        <taxon>Dreissenoidea</taxon>
        <taxon>Dreissenidae</taxon>
        <taxon>Dreissena</taxon>
    </lineage>
</organism>
<feature type="transmembrane region" description="Helical" evidence="1">
    <location>
        <begin position="6"/>
        <end position="25"/>
    </location>
</feature>